<keyword evidence="1" id="KW-0597">Phosphoprotein</keyword>
<comment type="caution">
    <text evidence="7">The sequence shown here is derived from an EMBL/GenBank/DDBJ whole genome shotgun (WGS) entry which is preliminary data.</text>
</comment>
<evidence type="ECO:0000313" key="8">
    <source>
        <dbReference type="Proteomes" id="UP001333110"/>
    </source>
</evidence>
<feature type="domain" description="BHLH" evidence="6">
    <location>
        <begin position="371"/>
        <end position="423"/>
    </location>
</feature>
<dbReference type="SUPFAM" id="SSF47459">
    <property type="entry name" value="HLH, helix-loop-helix DNA-binding domain"/>
    <property type="match status" value="1"/>
</dbReference>
<evidence type="ECO:0000313" key="7">
    <source>
        <dbReference type="EMBL" id="KAK4823563.1"/>
    </source>
</evidence>
<dbReference type="InterPro" id="IPR012682">
    <property type="entry name" value="Tscrpt_reg_Myc_N"/>
</dbReference>
<organism evidence="7 8">
    <name type="scientific">Mycteria americana</name>
    <name type="common">Wood stork</name>
    <dbReference type="NCBI Taxonomy" id="33587"/>
    <lineage>
        <taxon>Eukaryota</taxon>
        <taxon>Metazoa</taxon>
        <taxon>Chordata</taxon>
        <taxon>Craniata</taxon>
        <taxon>Vertebrata</taxon>
        <taxon>Euteleostomi</taxon>
        <taxon>Archelosauria</taxon>
        <taxon>Archosauria</taxon>
        <taxon>Dinosauria</taxon>
        <taxon>Saurischia</taxon>
        <taxon>Theropoda</taxon>
        <taxon>Coelurosauria</taxon>
        <taxon>Aves</taxon>
        <taxon>Neognathae</taxon>
        <taxon>Neoaves</taxon>
        <taxon>Aequornithes</taxon>
        <taxon>Ciconiiformes</taxon>
        <taxon>Ciconiidae</taxon>
        <taxon>Mycteria</taxon>
    </lineage>
</organism>
<keyword evidence="2 3" id="KW-0238">DNA-binding</keyword>
<feature type="compositionally biased region" description="Low complexity" evidence="5">
    <location>
        <begin position="238"/>
        <end position="250"/>
    </location>
</feature>
<comment type="subcellular location">
    <subcellularLocation>
        <location evidence="3">Nucleus</location>
    </subcellularLocation>
</comment>
<feature type="region of interest" description="Disordered" evidence="5">
    <location>
        <begin position="213"/>
        <end position="287"/>
    </location>
</feature>
<evidence type="ECO:0000256" key="2">
    <source>
        <dbReference type="ARBA" id="ARBA00023125"/>
    </source>
</evidence>
<dbReference type="InterPro" id="IPR011598">
    <property type="entry name" value="bHLH_dom"/>
</dbReference>
<feature type="compositionally biased region" description="Low complexity" evidence="5">
    <location>
        <begin position="355"/>
        <end position="364"/>
    </location>
</feature>
<dbReference type="InterPro" id="IPR050433">
    <property type="entry name" value="Myc_transcription_factors"/>
</dbReference>
<feature type="compositionally biased region" description="Acidic residues" evidence="5">
    <location>
        <begin position="251"/>
        <end position="270"/>
    </location>
</feature>
<evidence type="ECO:0000256" key="4">
    <source>
        <dbReference type="SAM" id="Coils"/>
    </source>
</evidence>
<comment type="subunit">
    <text evidence="3">Efficient DNA binding requires dimerization with another bHLH protein.</text>
</comment>
<evidence type="ECO:0000256" key="1">
    <source>
        <dbReference type="ARBA" id="ARBA00022553"/>
    </source>
</evidence>
<keyword evidence="3" id="KW-0539">Nucleus</keyword>
<dbReference type="PANTHER" id="PTHR45851">
    <property type="entry name" value="MYC PROTO-ONCOGENE"/>
    <property type="match status" value="1"/>
</dbReference>
<dbReference type="Proteomes" id="UP001333110">
    <property type="component" value="Unassembled WGS sequence"/>
</dbReference>
<proteinExistence type="predicted"/>
<gene>
    <name evidence="7" type="ORF">QYF61_003567</name>
</gene>
<sequence>MPDPGISTKRPVMPGMVSKNPDLEFDSLQPCFYPDEDDFYLCGPDSAPPGEDIWKKFELLPTPPLSPSRAGLQEHPPGGAPVPWGGAALGGCRPADPLDWASELLLLPPEADLWGGSDGGDFFETGLGVTNNLNSIIIQDCMWSGFSAREKLERAVSEKLQGKAPAAAPPPPPGAAAAAGSPAAASGRAELGGAVPECVDPAVVFPFPVNKREATPGRAGPAAAGGGAPRGGRPPRPAGDSRASSSSGDDTLSDSDDEDEEEEDEEEEIDVVTVEKRRSSSNKAVTTLTITVRPKNTTFPTVRTQQNELILKRCAPIHQQHNYAAPSPYMESEDAPPQKKLKTEVPRPVKPTIQPKSKSSSPRNSDSEDSERRRNHNILERQRRNDLRSSFLTLRDHVPELVKNEKAAKVVILKKATEYVHSLQAEEQKLLLEKEKLQARQQQLLKKIEYKRTC</sequence>
<evidence type="ECO:0000256" key="3">
    <source>
        <dbReference type="PIRNR" id="PIRNR001705"/>
    </source>
</evidence>
<dbReference type="FunFam" id="4.10.280.10:FF:000019">
    <property type="entry name" value="Myc proto-oncogene protein"/>
    <property type="match status" value="1"/>
</dbReference>
<dbReference type="Pfam" id="PF01056">
    <property type="entry name" value="Myc_N"/>
    <property type="match status" value="1"/>
</dbReference>
<feature type="region of interest" description="Disordered" evidence="5">
    <location>
        <begin position="323"/>
        <end position="382"/>
    </location>
</feature>
<evidence type="ECO:0000256" key="5">
    <source>
        <dbReference type="SAM" id="MobiDB-lite"/>
    </source>
</evidence>
<dbReference type="GO" id="GO:0046983">
    <property type="term" value="F:protein dimerization activity"/>
    <property type="evidence" value="ECO:0007669"/>
    <property type="project" value="InterPro"/>
</dbReference>
<dbReference type="GO" id="GO:0005634">
    <property type="term" value="C:nucleus"/>
    <property type="evidence" value="ECO:0007669"/>
    <property type="project" value="UniProtKB-SubCell"/>
</dbReference>
<dbReference type="CDD" id="cd11456">
    <property type="entry name" value="bHLHzip_N-Myc_like"/>
    <property type="match status" value="1"/>
</dbReference>
<keyword evidence="4" id="KW-0175">Coiled coil</keyword>
<name>A0AAN7SB03_MYCAM</name>
<keyword evidence="8" id="KW-1185">Reference proteome</keyword>
<dbReference type="AlphaFoldDB" id="A0AAN7SB03"/>
<feature type="region of interest" description="Disordered" evidence="5">
    <location>
        <begin position="160"/>
        <end position="181"/>
    </location>
</feature>
<dbReference type="SMART" id="SM00353">
    <property type="entry name" value="HLH"/>
    <property type="match status" value="1"/>
</dbReference>
<feature type="coiled-coil region" evidence="4">
    <location>
        <begin position="420"/>
        <end position="447"/>
    </location>
</feature>
<dbReference type="PROSITE" id="PS50888">
    <property type="entry name" value="BHLH"/>
    <property type="match status" value="1"/>
</dbReference>
<dbReference type="InterPro" id="IPR036638">
    <property type="entry name" value="HLH_DNA-bd_sf"/>
</dbReference>
<dbReference type="GO" id="GO:0003700">
    <property type="term" value="F:DNA-binding transcription factor activity"/>
    <property type="evidence" value="ECO:0007669"/>
    <property type="project" value="InterPro"/>
</dbReference>
<protein>
    <recommendedName>
        <fullName evidence="6">BHLH domain-containing protein</fullName>
    </recommendedName>
</protein>
<dbReference type="GO" id="GO:0003677">
    <property type="term" value="F:DNA binding"/>
    <property type="evidence" value="ECO:0007669"/>
    <property type="project" value="UniProtKB-UniRule"/>
</dbReference>
<dbReference type="PRINTS" id="PR00044">
    <property type="entry name" value="LEUZIPPRMYC"/>
</dbReference>
<dbReference type="Pfam" id="PF00010">
    <property type="entry name" value="HLH"/>
    <property type="match status" value="1"/>
</dbReference>
<dbReference type="PIRSF" id="PIRSF001705">
    <property type="entry name" value="Myc_protein"/>
    <property type="match status" value="1"/>
</dbReference>
<accession>A0AAN7SB03</accession>
<evidence type="ECO:0000259" key="6">
    <source>
        <dbReference type="PROSITE" id="PS50888"/>
    </source>
</evidence>
<dbReference type="InterPro" id="IPR002418">
    <property type="entry name" value="Tscrpt_reg_Myc"/>
</dbReference>
<dbReference type="EMBL" id="JAUNZN010000003">
    <property type="protein sequence ID" value="KAK4823563.1"/>
    <property type="molecule type" value="Genomic_DNA"/>
</dbReference>
<feature type="region of interest" description="Disordered" evidence="5">
    <location>
        <begin position="65"/>
        <end position="88"/>
    </location>
</feature>
<dbReference type="Gene3D" id="4.10.280.10">
    <property type="entry name" value="Helix-loop-helix DNA-binding domain"/>
    <property type="match status" value="1"/>
</dbReference>
<reference evidence="7 8" key="1">
    <citation type="journal article" date="2023" name="J. Hered.">
        <title>Chromosome-level genome of the wood stork (Mycteria americana) provides insight into avian chromosome evolution.</title>
        <authorList>
            <person name="Flamio R. Jr."/>
            <person name="Ramstad K.M."/>
        </authorList>
    </citation>
    <scope>NUCLEOTIDE SEQUENCE [LARGE SCALE GENOMIC DNA]</scope>
    <source>
        <strain evidence="7">JAX WOST 10</strain>
    </source>
</reference>